<dbReference type="InterPro" id="IPR000209">
    <property type="entry name" value="Peptidase_S8/S53_dom"/>
</dbReference>
<keyword evidence="2" id="KW-0378">Hydrolase</keyword>
<evidence type="ECO:0000313" key="7">
    <source>
        <dbReference type="Proteomes" id="UP000237481"/>
    </source>
</evidence>
<dbReference type="InterPro" id="IPR023827">
    <property type="entry name" value="Peptidase_S8_Asp-AS"/>
</dbReference>
<evidence type="ECO:0000256" key="3">
    <source>
        <dbReference type="ARBA" id="ARBA00022825"/>
    </source>
</evidence>
<evidence type="ECO:0000256" key="4">
    <source>
        <dbReference type="PROSITE-ProRule" id="PRU01240"/>
    </source>
</evidence>
<name>A0A2S4KXM8_9HYPO</name>
<dbReference type="Gene3D" id="3.40.50.200">
    <property type="entry name" value="Peptidase S8/S53 domain"/>
    <property type="match status" value="1"/>
</dbReference>
<dbReference type="OrthoDB" id="4683059at2759"/>
<accession>A0A2S4KXM8</accession>
<evidence type="ECO:0000313" key="6">
    <source>
        <dbReference type="EMBL" id="POR34932.1"/>
    </source>
</evidence>
<keyword evidence="3" id="KW-0720">Serine protease</keyword>
<dbReference type="InterPro" id="IPR036852">
    <property type="entry name" value="Peptidase_S8/S53_dom_sf"/>
</dbReference>
<dbReference type="PRINTS" id="PR00723">
    <property type="entry name" value="SUBTILISIN"/>
</dbReference>
<reference evidence="6 7" key="1">
    <citation type="submission" date="2018-01" db="EMBL/GenBank/DDBJ databases">
        <title>Harnessing the power of phylogenomics to disentangle the directionality and signatures of interkingdom host jumping in the parasitic fungal genus Tolypocladium.</title>
        <authorList>
            <person name="Quandt C.A."/>
            <person name="Patterson W."/>
            <person name="Spatafora J.W."/>
        </authorList>
    </citation>
    <scope>NUCLEOTIDE SEQUENCE [LARGE SCALE GENOMIC DNA]</scope>
    <source>
        <strain evidence="6 7">NRBC 100945</strain>
    </source>
</reference>
<keyword evidence="1 6" id="KW-0645">Protease</keyword>
<proteinExistence type="inferred from homology"/>
<evidence type="ECO:0000256" key="2">
    <source>
        <dbReference type="ARBA" id="ARBA00022801"/>
    </source>
</evidence>
<dbReference type="InterPro" id="IPR015500">
    <property type="entry name" value="Peptidase_S8_subtilisin-rel"/>
</dbReference>
<dbReference type="SUPFAM" id="SSF52743">
    <property type="entry name" value="Subtilisin-like"/>
    <property type="match status" value="1"/>
</dbReference>
<dbReference type="GO" id="GO:0004252">
    <property type="term" value="F:serine-type endopeptidase activity"/>
    <property type="evidence" value="ECO:0007669"/>
    <property type="project" value="InterPro"/>
</dbReference>
<organism evidence="6 7">
    <name type="scientific">Tolypocladium paradoxum</name>
    <dbReference type="NCBI Taxonomy" id="94208"/>
    <lineage>
        <taxon>Eukaryota</taxon>
        <taxon>Fungi</taxon>
        <taxon>Dikarya</taxon>
        <taxon>Ascomycota</taxon>
        <taxon>Pezizomycotina</taxon>
        <taxon>Sordariomycetes</taxon>
        <taxon>Hypocreomycetidae</taxon>
        <taxon>Hypocreales</taxon>
        <taxon>Ophiocordycipitaceae</taxon>
        <taxon>Tolypocladium</taxon>
    </lineage>
</organism>
<keyword evidence="7" id="KW-1185">Reference proteome</keyword>
<comment type="caution">
    <text evidence="4">Lacks conserved residue(s) required for the propagation of feature annotation.</text>
</comment>
<evidence type="ECO:0000259" key="5">
    <source>
        <dbReference type="Pfam" id="PF00082"/>
    </source>
</evidence>
<dbReference type="GO" id="GO:0006508">
    <property type="term" value="P:proteolysis"/>
    <property type="evidence" value="ECO:0007669"/>
    <property type="project" value="UniProtKB-KW"/>
</dbReference>
<sequence>MASKMSVRQRRLCSTANTANGEVRRRDVIPLLPRRQRLLGRVRRRLHRRGLADCQDNRLGMRDHHVNRSGDLMTGRCISTTEVPADGGMRLHRRGQIGRVCHGGGRLCHPQRIRQTGRRTLGPLRFSFRKPGSTSYVYGDSAGQGTCIYVIDTGLDDNHPILYDFGGRAIQITSFIGETVDSYGHGTHVAGTNGSNTLVSLSRP</sequence>
<evidence type="ECO:0000256" key="1">
    <source>
        <dbReference type="ARBA" id="ARBA00022670"/>
    </source>
</evidence>
<dbReference type="Proteomes" id="UP000237481">
    <property type="component" value="Unassembled WGS sequence"/>
</dbReference>
<dbReference type="PROSITE" id="PS51892">
    <property type="entry name" value="SUBTILASE"/>
    <property type="match status" value="1"/>
</dbReference>
<comment type="similarity">
    <text evidence="4">Belongs to the peptidase S8 family.</text>
</comment>
<dbReference type="STRING" id="94208.A0A2S4KXM8"/>
<comment type="caution">
    <text evidence="6">The sequence shown here is derived from an EMBL/GenBank/DDBJ whole genome shotgun (WGS) entry which is preliminary data.</text>
</comment>
<dbReference type="EMBL" id="PKSG01000479">
    <property type="protein sequence ID" value="POR34932.1"/>
    <property type="molecule type" value="Genomic_DNA"/>
</dbReference>
<protein>
    <submittedName>
        <fullName evidence="6">Subtilisin-like serine protease</fullName>
    </submittedName>
</protein>
<dbReference type="PROSITE" id="PS00136">
    <property type="entry name" value="SUBTILASE_ASP"/>
    <property type="match status" value="1"/>
</dbReference>
<dbReference type="Pfam" id="PF00082">
    <property type="entry name" value="Peptidase_S8"/>
    <property type="match status" value="1"/>
</dbReference>
<gene>
    <name evidence="6" type="ORF">TPAR_04877</name>
</gene>
<dbReference type="AlphaFoldDB" id="A0A2S4KXM8"/>
<feature type="domain" description="Peptidase S8/S53" evidence="5">
    <location>
        <begin position="143"/>
        <end position="193"/>
    </location>
</feature>